<dbReference type="EMBL" id="LUEZ02000040">
    <property type="protein sequence ID" value="RDB26020.1"/>
    <property type="molecule type" value="Genomic_DNA"/>
</dbReference>
<dbReference type="Proteomes" id="UP000076154">
    <property type="component" value="Unassembled WGS sequence"/>
</dbReference>
<protein>
    <submittedName>
        <fullName evidence="2">Uncharacterized protein</fullName>
    </submittedName>
</protein>
<gene>
    <name evidence="2" type="ORF">Hypma_006911</name>
</gene>
<feature type="signal peptide" evidence="1">
    <location>
        <begin position="1"/>
        <end position="20"/>
    </location>
</feature>
<keyword evidence="3" id="KW-1185">Reference proteome</keyword>
<evidence type="ECO:0000256" key="1">
    <source>
        <dbReference type="SAM" id="SignalP"/>
    </source>
</evidence>
<accession>A0A369JXS4</accession>
<sequence>MLIKLLSVVALGASAVFGSATPTLTTRDLDTNPPTSVLEASYHPIPQVSARSLTNAKRLASGLSLKPPLRRSHIGLARSTPSGTPVAYTQGYIEVKDEGGQSLGFVSTTQNSFGEWGYTSDLTKRLLVSIDLEDAKTGTADIQTVNGPDVDLPFFGGMKGYAATSADINVGSLNYIYLGGTTQTPPNSPPVDGSNSFTKATGIAEKIESAIFAYNEVTSIITLQWINSDLSSPATYLAYVPSSSGFILTGDLAVFTSNFGAVVLVTFTFVPA</sequence>
<proteinExistence type="predicted"/>
<feature type="chain" id="PRO_5016605184" evidence="1">
    <location>
        <begin position="21"/>
        <end position="272"/>
    </location>
</feature>
<organism evidence="2 3">
    <name type="scientific">Hypsizygus marmoreus</name>
    <name type="common">White beech mushroom</name>
    <name type="synonym">Agaricus marmoreus</name>
    <dbReference type="NCBI Taxonomy" id="39966"/>
    <lineage>
        <taxon>Eukaryota</taxon>
        <taxon>Fungi</taxon>
        <taxon>Dikarya</taxon>
        <taxon>Basidiomycota</taxon>
        <taxon>Agaricomycotina</taxon>
        <taxon>Agaricomycetes</taxon>
        <taxon>Agaricomycetidae</taxon>
        <taxon>Agaricales</taxon>
        <taxon>Tricholomatineae</taxon>
        <taxon>Lyophyllaceae</taxon>
        <taxon>Hypsizygus</taxon>
    </lineage>
</organism>
<dbReference type="AlphaFoldDB" id="A0A369JXS4"/>
<dbReference type="InParanoid" id="A0A369JXS4"/>
<dbReference type="OrthoDB" id="4584900at2759"/>
<keyword evidence="1" id="KW-0732">Signal</keyword>
<evidence type="ECO:0000313" key="2">
    <source>
        <dbReference type="EMBL" id="RDB26020.1"/>
    </source>
</evidence>
<reference evidence="2" key="1">
    <citation type="submission" date="2018-04" db="EMBL/GenBank/DDBJ databases">
        <title>Whole genome sequencing of Hypsizygus marmoreus.</title>
        <authorList>
            <person name="Choi I.-G."/>
            <person name="Min B."/>
            <person name="Kim J.-G."/>
            <person name="Kim S."/>
            <person name="Oh Y.-L."/>
            <person name="Kong W.-S."/>
            <person name="Park H."/>
            <person name="Jeong J."/>
            <person name="Song E.-S."/>
        </authorList>
    </citation>
    <scope>NUCLEOTIDE SEQUENCE [LARGE SCALE GENOMIC DNA]</scope>
    <source>
        <strain evidence="2">51987-8</strain>
    </source>
</reference>
<comment type="caution">
    <text evidence="2">The sequence shown here is derived from an EMBL/GenBank/DDBJ whole genome shotgun (WGS) entry which is preliminary data.</text>
</comment>
<evidence type="ECO:0000313" key="3">
    <source>
        <dbReference type="Proteomes" id="UP000076154"/>
    </source>
</evidence>
<name>A0A369JXS4_HYPMA</name>
<dbReference type="STRING" id="39966.A0A369JXS4"/>